<protein>
    <recommendedName>
        <fullName evidence="5">DUF4834 domain-containing protein</fullName>
    </recommendedName>
</protein>
<sequence length="91" mass="10776">MKLLQFILIVLIIYVVVRLVWRAYGKQILSWMGRKAMQKVQKSFEQRMGGQPGFGQSTDSTETRREKSKAKERTFREKKKVGEYVDFEEID</sequence>
<feature type="transmembrane region" description="Helical" evidence="2">
    <location>
        <begin position="6"/>
        <end position="24"/>
    </location>
</feature>
<reference evidence="3 4" key="1">
    <citation type="submission" date="2016-11" db="EMBL/GenBank/DDBJ databases">
        <title>Trade-off between light-utilization and light-protection in marine flavobacteria.</title>
        <authorList>
            <person name="Kumagai Y."/>
        </authorList>
    </citation>
    <scope>NUCLEOTIDE SEQUENCE [LARGE SCALE GENOMIC DNA]</scope>
    <source>
        <strain evidence="3 4">JCM 13191</strain>
    </source>
</reference>
<keyword evidence="2" id="KW-0472">Membrane</keyword>
<dbReference type="Pfam" id="PF16118">
    <property type="entry name" value="DUF4834"/>
    <property type="match status" value="1"/>
</dbReference>
<evidence type="ECO:0000256" key="2">
    <source>
        <dbReference type="SAM" id="Phobius"/>
    </source>
</evidence>
<proteinExistence type="predicted"/>
<evidence type="ECO:0008006" key="5">
    <source>
        <dbReference type="Google" id="ProtNLM"/>
    </source>
</evidence>
<evidence type="ECO:0000313" key="4">
    <source>
        <dbReference type="Proteomes" id="UP000193431"/>
    </source>
</evidence>
<name>A0A1W6MHH3_9FLAO</name>
<dbReference type="OrthoDB" id="1123055at2"/>
<feature type="compositionally biased region" description="Basic and acidic residues" evidence="1">
    <location>
        <begin position="61"/>
        <end position="72"/>
    </location>
</feature>
<dbReference type="Proteomes" id="UP000193431">
    <property type="component" value="Chromosome"/>
</dbReference>
<dbReference type="EMBL" id="CP019344">
    <property type="protein sequence ID" value="ARN77045.1"/>
    <property type="molecule type" value="Genomic_DNA"/>
</dbReference>
<organism evidence="3 4">
    <name type="scientific">Nonlabens spongiae</name>
    <dbReference type="NCBI Taxonomy" id="331648"/>
    <lineage>
        <taxon>Bacteria</taxon>
        <taxon>Pseudomonadati</taxon>
        <taxon>Bacteroidota</taxon>
        <taxon>Flavobacteriia</taxon>
        <taxon>Flavobacteriales</taxon>
        <taxon>Flavobacteriaceae</taxon>
        <taxon>Nonlabens</taxon>
    </lineage>
</organism>
<dbReference type="AlphaFoldDB" id="A0A1W6MHH3"/>
<keyword evidence="2" id="KW-1133">Transmembrane helix</keyword>
<accession>A0A1W6MHH3</accession>
<dbReference type="RefSeq" id="WP_085765844.1">
    <property type="nucleotide sequence ID" value="NZ_CP019344.1"/>
</dbReference>
<evidence type="ECO:0000313" key="3">
    <source>
        <dbReference type="EMBL" id="ARN77045.1"/>
    </source>
</evidence>
<keyword evidence="2" id="KW-0812">Transmembrane</keyword>
<keyword evidence="4" id="KW-1185">Reference proteome</keyword>
<evidence type="ECO:0000256" key="1">
    <source>
        <dbReference type="SAM" id="MobiDB-lite"/>
    </source>
</evidence>
<dbReference type="InterPro" id="IPR032272">
    <property type="entry name" value="DUF4834"/>
</dbReference>
<feature type="region of interest" description="Disordered" evidence="1">
    <location>
        <begin position="46"/>
        <end position="72"/>
    </location>
</feature>
<gene>
    <name evidence="3" type="ORF">BST97_02965</name>
</gene>
<dbReference type="STRING" id="331648.BST97_02965"/>